<dbReference type="EMBL" id="FSRU01000003">
    <property type="protein sequence ID" value="SIO67186.1"/>
    <property type="molecule type" value="Genomic_DNA"/>
</dbReference>
<dbReference type="Pfam" id="PF13302">
    <property type="entry name" value="Acetyltransf_3"/>
    <property type="match status" value="1"/>
</dbReference>
<dbReference type="Proteomes" id="UP000185151">
    <property type="component" value="Unassembled WGS sequence"/>
</dbReference>
<protein>
    <submittedName>
        <fullName evidence="2">Ribosomal-protein-alanine N-acetyltransferase</fullName>
    </submittedName>
</protein>
<dbReference type="GO" id="GO:1990189">
    <property type="term" value="F:protein N-terminal-serine acetyltransferase activity"/>
    <property type="evidence" value="ECO:0007669"/>
    <property type="project" value="TreeGrafter"/>
</dbReference>
<reference evidence="2 3" key="1">
    <citation type="submission" date="2016-11" db="EMBL/GenBank/DDBJ databases">
        <authorList>
            <person name="Jaros S."/>
            <person name="Januszkiewicz K."/>
            <person name="Wedrychowicz H."/>
        </authorList>
    </citation>
    <scope>NUCLEOTIDE SEQUENCE [LARGE SCALE GENOMIC DNA]</scope>
    <source>
        <strain evidence="2 3">GAS95</strain>
    </source>
</reference>
<gene>
    <name evidence="2" type="ORF">SAMN05444165_6930</name>
</gene>
<dbReference type="AlphaFoldDB" id="A0A1N6LET2"/>
<dbReference type="Gene3D" id="3.40.630.30">
    <property type="match status" value="1"/>
</dbReference>
<keyword evidence="2" id="KW-0808">Transferase</keyword>
<dbReference type="GO" id="GO:0008999">
    <property type="term" value="F:protein-N-terminal-alanine acetyltransferase activity"/>
    <property type="evidence" value="ECO:0007669"/>
    <property type="project" value="TreeGrafter"/>
</dbReference>
<dbReference type="InterPro" id="IPR051908">
    <property type="entry name" value="Ribosomal_N-acetyltransferase"/>
</dbReference>
<organism evidence="2 3">
    <name type="scientific">Paraburkholderia phenazinium</name>
    <dbReference type="NCBI Taxonomy" id="60549"/>
    <lineage>
        <taxon>Bacteria</taxon>
        <taxon>Pseudomonadati</taxon>
        <taxon>Pseudomonadota</taxon>
        <taxon>Betaproteobacteria</taxon>
        <taxon>Burkholderiales</taxon>
        <taxon>Burkholderiaceae</taxon>
        <taxon>Paraburkholderia</taxon>
    </lineage>
</organism>
<name>A0A1N6LET2_9BURK</name>
<dbReference type="PANTHER" id="PTHR43441:SF2">
    <property type="entry name" value="FAMILY ACETYLTRANSFERASE, PUTATIVE (AFU_ORTHOLOGUE AFUA_7G00850)-RELATED"/>
    <property type="match status" value="1"/>
</dbReference>
<accession>A0A1N6LET2</accession>
<evidence type="ECO:0000259" key="1">
    <source>
        <dbReference type="PROSITE" id="PS51186"/>
    </source>
</evidence>
<dbReference type="PROSITE" id="PS51186">
    <property type="entry name" value="GNAT"/>
    <property type="match status" value="1"/>
</dbReference>
<dbReference type="PANTHER" id="PTHR43441">
    <property type="entry name" value="RIBOSOMAL-PROTEIN-SERINE ACETYLTRANSFERASE"/>
    <property type="match status" value="1"/>
</dbReference>
<dbReference type="GO" id="GO:0005737">
    <property type="term" value="C:cytoplasm"/>
    <property type="evidence" value="ECO:0007669"/>
    <property type="project" value="TreeGrafter"/>
</dbReference>
<dbReference type="SUPFAM" id="SSF55729">
    <property type="entry name" value="Acyl-CoA N-acyltransferases (Nat)"/>
    <property type="match status" value="1"/>
</dbReference>
<sequence>MGHRIELLTERLHLRRAKKGDAAVLFENYTGSETCSRFLQRRADPDATRTQAMLTKWCDTAWDLDDDAPFAWVISTRAAGEAIGIFLVIPHGHKTEIHYGVAERFWGQGLVAEAGLAALSALWRNPATQRIWTVCDPENIGSRRVLEKLGLQCEGTLKKWLVLPAFGDEARDCLVFSTTSRPAE</sequence>
<proteinExistence type="predicted"/>
<evidence type="ECO:0000313" key="2">
    <source>
        <dbReference type="EMBL" id="SIO67186.1"/>
    </source>
</evidence>
<keyword evidence="3" id="KW-1185">Reference proteome</keyword>
<dbReference type="InterPro" id="IPR000182">
    <property type="entry name" value="GNAT_dom"/>
</dbReference>
<evidence type="ECO:0000313" key="3">
    <source>
        <dbReference type="Proteomes" id="UP000185151"/>
    </source>
</evidence>
<feature type="domain" description="N-acetyltransferase" evidence="1">
    <location>
        <begin position="12"/>
        <end position="169"/>
    </location>
</feature>
<dbReference type="InterPro" id="IPR016181">
    <property type="entry name" value="Acyl_CoA_acyltransferase"/>
</dbReference>